<feature type="region of interest" description="Disordered" evidence="1">
    <location>
        <begin position="1"/>
        <end position="73"/>
    </location>
</feature>
<feature type="compositionally biased region" description="Basic and acidic residues" evidence="1">
    <location>
        <begin position="15"/>
        <end position="32"/>
    </location>
</feature>
<evidence type="ECO:0000313" key="2">
    <source>
        <dbReference type="EMBL" id="KAJ8420341.1"/>
    </source>
</evidence>
<dbReference type="Proteomes" id="UP001153076">
    <property type="component" value="Unassembled WGS sequence"/>
</dbReference>
<evidence type="ECO:0000313" key="3">
    <source>
        <dbReference type="Proteomes" id="UP001153076"/>
    </source>
</evidence>
<feature type="region of interest" description="Disordered" evidence="1">
    <location>
        <begin position="246"/>
        <end position="284"/>
    </location>
</feature>
<feature type="compositionally biased region" description="Acidic residues" evidence="1">
    <location>
        <begin position="48"/>
        <end position="57"/>
    </location>
</feature>
<comment type="caution">
    <text evidence="2">The sequence shown here is derived from an EMBL/GenBank/DDBJ whole genome shotgun (WGS) entry which is preliminary data.</text>
</comment>
<name>A0A9Q1GGY2_9CARY</name>
<gene>
    <name evidence="2" type="ORF">Cgig2_012106</name>
</gene>
<keyword evidence="3" id="KW-1185">Reference proteome</keyword>
<sequence>MATPFLWTVGVTKNDGMHDKVPEMELQSDRKWRQSLVTLETSGRTSEEGDSDYDSEEGGNAHNSEESSGDELSDIQKEAVRGSIWSPVLEYKTFAMDRHMVRTLIEAWKPERKRFKLKRREFLVEAMEESKEKTQTTRNLQINGFAMILRVWFYKHNSIYAFTDEKMVLRLSSWVNFYKGKKYDARVVAVINEEEHLWRARDALWKEKEAHATTKKEVEELKEAVALNVTVKDILEFARMQRSGVEPNDAKLKNDGEEATNTAKASPEVREEATTEDIPPSGISKRRYALDVQMCMDQVSRSGGVVMTGERIAEVVAEDGTDATIDPE</sequence>
<reference evidence="2" key="1">
    <citation type="submission" date="2022-04" db="EMBL/GenBank/DDBJ databases">
        <title>Carnegiea gigantea Genome sequencing and assembly v2.</title>
        <authorList>
            <person name="Copetti D."/>
            <person name="Sanderson M.J."/>
            <person name="Burquez A."/>
            <person name="Wojciechowski M.F."/>
        </authorList>
    </citation>
    <scope>NUCLEOTIDE SEQUENCE</scope>
    <source>
        <strain evidence="2">SGP5-SGP5p</strain>
        <tissue evidence="2">Aerial part</tissue>
    </source>
</reference>
<proteinExistence type="predicted"/>
<feature type="compositionally biased region" description="Polar residues" evidence="1">
    <location>
        <begin position="35"/>
        <end position="44"/>
    </location>
</feature>
<accession>A0A9Q1GGY2</accession>
<evidence type="ECO:0000256" key="1">
    <source>
        <dbReference type="SAM" id="MobiDB-lite"/>
    </source>
</evidence>
<protein>
    <submittedName>
        <fullName evidence="2">Uncharacterized protein</fullName>
    </submittedName>
</protein>
<dbReference type="EMBL" id="JAKOGI010003541">
    <property type="protein sequence ID" value="KAJ8420341.1"/>
    <property type="molecule type" value="Genomic_DNA"/>
</dbReference>
<dbReference type="AlphaFoldDB" id="A0A9Q1GGY2"/>
<organism evidence="2 3">
    <name type="scientific">Carnegiea gigantea</name>
    <dbReference type="NCBI Taxonomy" id="171969"/>
    <lineage>
        <taxon>Eukaryota</taxon>
        <taxon>Viridiplantae</taxon>
        <taxon>Streptophyta</taxon>
        <taxon>Embryophyta</taxon>
        <taxon>Tracheophyta</taxon>
        <taxon>Spermatophyta</taxon>
        <taxon>Magnoliopsida</taxon>
        <taxon>eudicotyledons</taxon>
        <taxon>Gunneridae</taxon>
        <taxon>Pentapetalae</taxon>
        <taxon>Caryophyllales</taxon>
        <taxon>Cactineae</taxon>
        <taxon>Cactaceae</taxon>
        <taxon>Cactoideae</taxon>
        <taxon>Echinocereeae</taxon>
        <taxon>Carnegiea</taxon>
    </lineage>
</organism>